<gene>
    <name evidence="2" type="ORF">QQF64_014144</name>
</gene>
<evidence type="ECO:0000256" key="1">
    <source>
        <dbReference type="SAM" id="MobiDB-lite"/>
    </source>
</evidence>
<organism evidence="2 3">
    <name type="scientific">Cirrhinus molitorella</name>
    <name type="common">mud carp</name>
    <dbReference type="NCBI Taxonomy" id="172907"/>
    <lineage>
        <taxon>Eukaryota</taxon>
        <taxon>Metazoa</taxon>
        <taxon>Chordata</taxon>
        <taxon>Craniata</taxon>
        <taxon>Vertebrata</taxon>
        <taxon>Euteleostomi</taxon>
        <taxon>Actinopterygii</taxon>
        <taxon>Neopterygii</taxon>
        <taxon>Teleostei</taxon>
        <taxon>Ostariophysi</taxon>
        <taxon>Cypriniformes</taxon>
        <taxon>Cyprinidae</taxon>
        <taxon>Labeoninae</taxon>
        <taxon>Labeonini</taxon>
        <taxon>Cirrhinus</taxon>
    </lineage>
</organism>
<dbReference type="EMBL" id="JAYMGO010000019">
    <property type="protein sequence ID" value="KAL1256083.1"/>
    <property type="molecule type" value="Genomic_DNA"/>
</dbReference>
<comment type="caution">
    <text evidence="2">The sequence shown here is derived from an EMBL/GenBank/DDBJ whole genome shotgun (WGS) entry which is preliminary data.</text>
</comment>
<proteinExistence type="predicted"/>
<feature type="compositionally biased region" description="Basic residues" evidence="1">
    <location>
        <begin position="50"/>
        <end position="61"/>
    </location>
</feature>
<reference evidence="2 3" key="1">
    <citation type="submission" date="2023-09" db="EMBL/GenBank/DDBJ databases">
        <authorList>
            <person name="Wang M."/>
        </authorList>
    </citation>
    <scope>NUCLEOTIDE SEQUENCE [LARGE SCALE GENOMIC DNA]</scope>
    <source>
        <strain evidence="2">GT-2023</strain>
        <tissue evidence="2">Liver</tissue>
    </source>
</reference>
<evidence type="ECO:0000313" key="2">
    <source>
        <dbReference type="EMBL" id="KAL1256083.1"/>
    </source>
</evidence>
<feature type="compositionally biased region" description="Polar residues" evidence="1">
    <location>
        <begin position="32"/>
        <end position="49"/>
    </location>
</feature>
<accession>A0ABR3LXC9</accession>
<name>A0ABR3LXC9_9TELE</name>
<sequence>MFRVSGGFDVNRDKGRRRRERQERRRCFTGLQGASSTARGKSTQCPSSSHTRHSVEKRKRERGVLVFPASISIKSQPLQSERRKSQEAVRAAAAASAARCSRGFAGI</sequence>
<keyword evidence="3" id="KW-1185">Reference proteome</keyword>
<evidence type="ECO:0000313" key="3">
    <source>
        <dbReference type="Proteomes" id="UP001558613"/>
    </source>
</evidence>
<protein>
    <submittedName>
        <fullName evidence="2">Uncharacterized protein</fullName>
    </submittedName>
</protein>
<feature type="region of interest" description="Disordered" evidence="1">
    <location>
        <begin position="1"/>
        <end position="61"/>
    </location>
</feature>
<dbReference type="Proteomes" id="UP001558613">
    <property type="component" value="Unassembled WGS sequence"/>
</dbReference>